<keyword evidence="3" id="KW-1185">Reference proteome</keyword>
<evidence type="ECO:0000256" key="1">
    <source>
        <dbReference type="SAM" id="MobiDB-lite"/>
    </source>
</evidence>
<comment type="caution">
    <text evidence="2">The sequence shown here is derived from an EMBL/GenBank/DDBJ whole genome shotgun (WGS) entry which is preliminary data.</text>
</comment>
<feature type="compositionally biased region" description="Basic residues" evidence="1">
    <location>
        <begin position="84"/>
        <end position="95"/>
    </location>
</feature>
<feature type="region of interest" description="Disordered" evidence="1">
    <location>
        <begin position="33"/>
        <end position="95"/>
    </location>
</feature>
<evidence type="ECO:0000313" key="2">
    <source>
        <dbReference type="EMBL" id="TKW55110.1"/>
    </source>
</evidence>
<accession>A0A4U6XGT7</accession>
<protein>
    <submittedName>
        <fullName evidence="2">Uncharacterized protein</fullName>
    </submittedName>
</protein>
<name>A0A4U6XGT7_9PEZI</name>
<dbReference type="EMBL" id="PJEX01000111">
    <property type="protein sequence ID" value="TKW55110.1"/>
    <property type="molecule type" value="Genomic_DNA"/>
</dbReference>
<evidence type="ECO:0000313" key="3">
    <source>
        <dbReference type="Proteomes" id="UP000310108"/>
    </source>
</evidence>
<gene>
    <name evidence="2" type="ORF">CTA1_7003</name>
</gene>
<reference evidence="2 3" key="1">
    <citation type="journal article" date="2019" name="PLoS ONE">
        <title>Comparative genome analysis indicates high evolutionary potential of pathogenicity genes in Colletotrichum tanaceti.</title>
        <authorList>
            <person name="Lelwala R.V."/>
            <person name="Korhonen P.K."/>
            <person name="Young N.D."/>
            <person name="Scott J.B."/>
            <person name="Ades P.A."/>
            <person name="Gasser R.B."/>
            <person name="Taylor P.W.J."/>
        </authorList>
    </citation>
    <scope>NUCLEOTIDE SEQUENCE [LARGE SCALE GENOMIC DNA]</scope>
    <source>
        <strain evidence="2">BRIP57314</strain>
    </source>
</reference>
<organism evidence="2 3">
    <name type="scientific">Colletotrichum tanaceti</name>
    <dbReference type="NCBI Taxonomy" id="1306861"/>
    <lineage>
        <taxon>Eukaryota</taxon>
        <taxon>Fungi</taxon>
        <taxon>Dikarya</taxon>
        <taxon>Ascomycota</taxon>
        <taxon>Pezizomycotina</taxon>
        <taxon>Sordariomycetes</taxon>
        <taxon>Hypocreomycetidae</taxon>
        <taxon>Glomerellales</taxon>
        <taxon>Glomerellaceae</taxon>
        <taxon>Colletotrichum</taxon>
        <taxon>Colletotrichum destructivum species complex</taxon>
    </lineage>
</organism>
<sequence length="95" mass="10679">MPEAGVVYAMKRCRVLYCLVTRANKILIASSHWKASHVSRPSKQPHHQDKSDVASLPKTRIVSNANKEAAKQDGPLDPSDYHPRSHQVRRKRGAL</sequence>
<proteinExistence type="predicted"/>
<dbReference type="Proteomes" id="UP000310108">
    <property type="component" value="Unassembled WGS sequence"/>
</dbReference>
<dbReference type="AlphaFoldDB" id="A0A4U6XGT7"/>